<protein>
    <recommendedName>
        <fullName evidence="4">Lipoprotein</fullName>
    </recommendedName>
</protein>
<dbReference type="EMBL" id="CP149822">
    <property type="protein sequence ID" value="WZN42785.1"/>
    <property type="molecule type" value="Genomic_DNA"/>
</dbReference>
<name>A0ABZ2YU47_9BACT</name>
<feature type="chain" id="PRO_5046646084" description="Lipoprotein" evidence="1">
    <location>
        <begin position="18"/>
        <end position="248"/>
    </location>
</feature>
<accession>A0ABZ2YU47</accession>
<keyword evidence="3" id="KW-1185">Reference proteome</keyword>
<gene>
    <name evidence="2" type="ORF">WJU16_07025</name>
</gene>
<evidence type="ECO:0008006" key="4">
    <source>
        <dbReference type="Google" id="ProtNLM"/>
    </source>
</evidence>
<reference evidence="3" key="1">
    <citation type="submission" date="2024-03" db="EMBL/GenBank/DDBJ databases">
        <title>Chitinophaga horti sp. nov., isolated from garden soil.</title>
        <authorList>
            <person name="Lee D.S."/>
            <person name="Han D.M."/>
            <person name="Baek J.H."/>
            <person name="Choi D.G."/>
            <person name="Jeon J.H."/>
            <person name="Jeon C.O."/>
        </authorList>
    </citation>
    <scope>NUCLEOTIDE SEQUENCE [LARGE SCALE GENOMIC DNA]</scope>
    <source>
        <strain evidence="3">GPA1</strain>
    </source>
</reference>
<sequence>MYKSIPGLMLVMLAACAGPGAEEKARKNYHEGEGPVTPATPAGTLRVNIEGREKDTSKVTFFWTVDSLKYEKSFNDLPLMQNLADTSLYKVLWDAPNSVWIGFIKPNRDTRYYHGKQDGNSLRILWVPSPPERIYNYIEKDMGLGDAIRNFEKVTRYAKSIQSGQIIAEFVVDLRNATPEKVGVYMEFGGVRREVELPTPAGTKPYIMAVAEDHCVVGLEMEDGETEDIYEVKVMNGRIGYKQIKTVK</sequence>
<evidence type="ECO:0000313" key="2">
    <source>
        <dbReference type="EMBL" id="WZN42785.1"/>
    </source>
</evidence>
<evidence type="ECO:0000313" key="3">
    <source>
        <dbReference type="Proteomes" id="UP001485459"/>
    </source>
</evidence>
<evidence type="ECO:0000256" key="1">
    <source>
        <dbReference type="SAM" id="SignalP"/>
    </source>
</evidence>
<dbReference type="RefSeq" id="WP_341837614.1">
    <property type="nucleotide sequence ID" value="NZ_CP149822.1"/>
</dbReference>
<proteinExistence type="predicted"/>
<organism evidence="2 3">
    <name type="scientific">Chitinophaga pollutisoli</name>
    <dbReference type="NCBI Taxonomy" id="3133966"/>
    <lineage>
        <taxon>Bacteria</taxon>
        <taxon>Pseudomonadati</taxon>
        <taxon>Bacteroidota</taxon>
        <taxon>Chitinophagia</taxon>
        <taxon>Chitinophagales</taxon>
        <taxon>Chitinophagaceae</taxon>
        <taxon>Chitinophaga</taxon>
    </lineage>
</organism>
<dbReference type="PROSITE" id="PS51257">
    <property type="entry name" value="PROKAR_LIPOPROTEIN"/>
    <property type="match status" value="1"/>
</dbReference>
<keyword evidence="1" id="KW-0732">Signal</keyword>
<feature type="signal peptide" evidence="1">
    <location>
        <begin position="1"/>
        <end position="17"/>
    </location>
</feature>
<dbReference type="Proteomes" id="UP001485459">
    <property type="component" value="Chromosome"/>
</dbReference>